<sequence>MEQILTDFISRWGYLAIFILILSENILPFVPSEVVLTFAGVLSAKSHISIWILLIVATVASFIGLLVLYYICRLVNEEKLYRFVDKYGKWIKLKGKDIKRANDWFRKYGATAVFLCRFVPVLRVLITIPAGISRMNVVTFAVLSLLGTTIWNFGLIYLGKALSDNWHQILNAMHTYSTIMLAILAVLFVIFAIRFISKRRKNSNAN</sequence>
<keyword evidence="12" id="KW-1185">Reference proteome</keyword>
<evidence type="ECO:0000313" key="11">
    <source>
        <dbReference type="Proteomes" id="UP000293854"/>
    </source>
</evidence>
<name>A0A143PCM5_9STAP</name>
<reference evidence="10 11" key="1">
    <citation type="submission" date="2018-11" db="EMBL/GenBank/DDBJ databases">
        <title>Genomic profiling of Staphylococcus species from a Poultry farm system in KwaZulu-Natal, South Africa.</title>
        <authorList>
            <person name="Amoako D.G."/>
            <person name="Somboro A.M."/>
            <person name="Abia A.L.K."/>
            <person name="Bester L.A."/>
            <person name="Essack S.Y."/>
        </authorList>
    </citation>
    <scope>NUCLEOTIDE SEQUENCE [LARGE SCALE GENOMIC DNA]</scope>
    <source>
        <strain evidence="10 11">SA11</strain>
    </source>
</reference>
<dbReference type="InterPro" id="IPR051311">
    <property type="entry name" value="DedA_domain"/>
</dbReference>
<dbReference type="EMBL" id="RQTE01000314">
    <property type="protein sequence ID" value="RZI00244.1"/>
    <property type="molecule type" value="Genomic_DNA"/>
</dbReference>
<evidence type="ECO:0000256" key="5">
    <source>
        <dbReference type="ARBA" id="ARBA00022989"/>
    </source>
</evidence>
<keyword evidence="4 7" id="KW-0812">Transmembrane</keyword>
<evidence type="ECO:0000256" key="3">
    <source>
        <dbReference type="ARBA" id="ARBA00022475"/>
    </source>
</evidence>
<dbReference type="AlphaFoldDB" id="A0A143PCM5"/>
<dbReference type="Proteomes" id="UP000293854">
    <property type="component" value="Unassembled WGS sequence"/>
</dbReference>
<evidence type="ECO:0000313" key="10">
    <source>
        <dbReference type="EMBL" id="RZI00244.1"/>
    </source>
</evidence>
<evidence type="ECO:0000256" key="1">
    <source>
        <dbReference type="ARBA" id="ARBA00004651"/>
    </source>
</evidence>
<evidence type="ECO:0000256" key="2">
    <source>
        <dbReference type="ARBA" id="ARBA00010792"/>
    </source>
</evidence>
<evidence type="ECO:0000313" key="12">
    <source>
        <dbReference type="Proteomes" id="UP000595942"/>
    </source>
</evidence>
<dbReference type="PANTHER" id="PTHR42709">
    <property type="entry name" value="ALKALINE PHOSPHATASE LIKE PROTEIN"/>
    <property type="match status" value="1"/>
</dbReference>
<keyword evidence="5 7" id="KW-1133">Transmembrane helix</keyword>
<keyword evidence="6 7" id="KW-0472">Membrane</keyword>
<keyword evidence="3" id="KW-1003">Cell membrane</keyword>
<dbReference type="InterPro" id="IPR032816">
    <property type="entry name" value="VTT_dom"/>
</dbReference>
<comment type="similarity">
    <text evidence="2">Belongs to the DedA family.</text>
</comment>
<dbReference type="GO" id="GO:0005886">
    <property type="term" value="C:plasma membrane"/>
    <property type="evidence" value="ECO:0007669"/>
    <property type="project" value="UniProtKB-SubCell"/>
</dbReference>
<evidence type="ECO:0000256" key="4">
    <source>
        <dbReference type="ARBA" id="ARBA00022692"/>
    </source>
</evidence>
<organism evidence="10 11">
    <name type="scientific">Staphylococcus condimenti</name>
    <dbReference type="NCBI Taxonomy" id="70255"/>
    <lineage>
        <taxon>Bacteria</taxon>
        <taxon>Bacillati</taxon>
        <taxon>Bacillota</taxon>
        <taxon>Bacilli</taxon>
        <taxon>Bacillales</taxon>
        <taxon>Staphylococcaceae</taxon>
        <taxon>Staphylococcus</taxon>
    </lineage>
</organism>
<feature type="transmembrane region" description="Helical" evidence="7">
    <location>
        <begin position="178"/>
        <end position="196"/>
    </location>
</feature>
<dbReference type="GeneID" id="93725750"/>
<dbReference type="EMBL" id="CP068073">
    <property type="protein sequence ID" value="QQS81894.1"/>
    <property type="molecule type" value="Genomic_DNA"/>
</dbReference>
<evidence type="ECO:0000259" key="8">
    <source>
        <dbReference type="Pfam" id="PF09335"/>
    </source>
</evidence>
<reference evidence="9 12" key="2">
    <citation type="submission" date="2021-01" db="EMBL/GenBank/DDBJ databases">
        <title>FDA dAtabase for Regulatory Grade micrObial Sequences (FDA-ARGOS): Supporting development and validation of Infectious Disease Dx tests.</title>
        <authorList>
            <person name="Sproer C."/>
            <person name="Gronow S."/>
            <person name="Severitt S."/>
            <person name="Schroder I."/>
            <person name="Tallon L."/>
            <person name="Sadzewicz L."/>
            <person name="Zhao X."/>
            <person name="Boylan J."/>
            <person name="Ott S."/>
            <person name="Bowen H."/>
            <person name="Vavikolanu K."/>
            <person name="Mehta A."/>
            <person name="Aluvathingal J."/>
            <person name="Nadendla S."/>
            <person name="Lowell S."/>
            <person name="Myers T."/>
            <person name="Yan Y."/>
            <person name="Sichtig H."/>
        </authorList>
    </citation>
    <scope>NUCLEOTIDE SEQUENCE [LARGE SCALE GENOMIC DNA]</scope>
    <source>
        <strain evidence="9 12">FDAARGOS_1148</strain>
    </source>
</reference>
<dbReference type="Pfam" id="PF09335">
    <property type="entry name" value="VTT_dom"/>
    <property type="match status" value="1"/>
</dbReference>
<dbReference type="OrthoDB" id="9813426at2"/>
<evidence type="ECO:0000256" key="7">
    <source>
        <dbReference type="SAM" id="Phobius"/>
    </source>
</evidence>
<dbReference type="RefSeq" id="WP_047131593.1">
    <property type="nucleotide sequence ID" value="NZ_CP015114.1"/>
</dbReference>
<proteinExistence type="inferred from homology"/>
<feature type="transmembrane region" description="Helical" evidence="7">
    <location>
        <begin position="50"/>
        <end position="72"/>
    </location>
</feature>
<dbReference type="KEGG" id="scv:A4G25_10340"/>
<evidence type="ECO:0000256" key="6">
    <source>
        <dbReference type="ARBA" id="ARBA00023136"/>
    </source>
</evidence>
<protein>
    <submittedName>
        <fullName evidence="10">DedA family protein</fullName>
    </submittedName>
</protein>
<dbReference type="PANTHER" id="PTHR42709:SF6">
    <property type="entry name" value="UNDECAPRENYL PHOSPHATE TRANSPORTER A"/>
    <property type="match status" value="1"/>
</dbReference>
<gene>
    <name evidence="10" type="ORF">EIG99_12075</name>
    <name evidence="9" type="ORF">I6J05_08145</name>
</gene>
<feature type="transmembrane region" description="Helical" evidence="7">
    <location>
        <begin position="12"/>
        <end position="30"/>
    </location>
</feature>
<accession>A0A143PCM5</accession>
<comment type="subcellular location">
    <subcellularLocation>
        <location evidence="1">Cell membrane</location>
        <topology evidence="1">Multi-pass membrane protein</topology>
    </subcellularLocation>
</comment>
<feature type="domain" description="VTT" evidence="8">
    <location>
        <begin position="30"/>
        <end position="160"/>
    </location>
</feature>
<feature type="transmembrane region" description="Helical" evidence="7">
    <location>
        <begin position="137"/>
        <end position="158"/>
    </location>
</feature>
<evidence type="ECO:0000313" key="9">
    <source>
        <dbReference type="EMBL" id="QQS81894.1"/>
    </source>
</evidence>
<dbReference type="Proteomes" id="UP000595942">
    <property type="component" value="Chromosome"/>
</dbReference>